<organism evidence="1 2">
    <name type="scientific">Fusicatenibacter faecihominis</name>
    <dbReference type="NCBI Taxonomy" id="2881276"/>
    <lineage>
        <taxon>Bacteria</taxon>
        <taxon>Bacillati</taxon>
        <taxon>Bacillota</taxon>
        <taxon>Clostridia</taxon>
        <taxon>Lachnospirales</taxon>
        <taxon>Lachnospiraceae</taxon>
        <taxon>Fusicatenibacter</taxon>
    </lineage>
</organism>
<sequence length="156" mass="17372">MENKKRIIKDKMKEELQMRRVTKKWKTMLTGIAIGVMALSLNVSAQTRSYLFHMNEDYLHGTVANCGYVATKADNEQKAYVTMTQFSVSSGSPKISMWVGPNGSTGQLTTAWTWTSTASTLTLDYYRVTAKAGNQYQLCAEQFGHGSVVVGGRWTP</sequence>
<protein>
    <submittedName>
        <fullName evidence="1">Uncharacterized protein</fullName>
    </submittedName>
</protein>
<gene>
    <name evidence="1" type="ORF">LKD71_08870</name>
</gene>
<proteinExistence type="predicted"/>
<dbReference type="AlphaFoldDB" id="A0AAE3J6X5"/>
<dbReference type="Proteomes" id="UP001197875">
    <property type="component" value="Unassembled WGS sequence"/>
</dbReference>
<keyword evidence="2" id="KW-1185">Reference proteome</keyword>
<evidence type="ECO:0000313" key="1">
    <source>
        <dbReference type="EMBL" id="MCC2189915.1"/>
    </source>
</evidence>
<evidence type="ECO:0000313" key="2">
    <source>
        <dbReference type="Proteomes" id="UP001197875"/>
    </source>
</evidence>
<reference evidence="1 2" key="1">
    <citation type="submission" date="2021-10" db="EMBL/GenBank/DDBJ databases">
        <title>Anaerobic single-cell dispensing facilitates the cultivation of human gut bacteria.</title>
        <authorList>
            <person name="Afrizal A."/>
        </authorList>
    </citation>
    <scope>NUCLEOTIDE SEQUENCE [LARGE SCALE GENOMIC DNA]</scope>
    <source>
        <strain evidence="1 2">CLA-AA-H277</strain>
    </source>
</reference>
<dbReference type="EMBL" id="JAJEPR010000012">
    <property type="protein sequence ID" value="MCC2189915.1"/>
    <property type="molecule type" value="Genomic_DNA"/>
</dbReference>
<dbReference type="RefSeq" id="WP_178045658.1">
    <property type="nucleotide sequence ID" value="NZ_JAJEPR010000012.1"/>
</dbReference>
<accession>A0AAE3J6X5</accession>
<comment type="caution">
    <text evidence="1">The sequence shown here is derived from an EMBL/GenBank/DDBJ whole genome shotgun (WGS) entry which is preliminary data.</text>
</comment>
<name>A0AAE3J6X5_9FIRM</name>